<accession>A0A9W9R0T3</accession>
<dbReference type="Pfam" id="PF05368">
    <property type="entry name" value="NmrA"/>
    <property type="match status" value="1"/>
</dbReference>
<organism evidence="4 5">
    <name type="scientific">Penicillium brevicompactum</name>
    <dbReference type="NCBI Taxonomy" id="5074"/>
    <lineage>
        <taxon>Eukaryota</taxon>
        <taxon>Fungi</taxon>
        <taxon>Dikarya</taxon>
        <taxon>Ascomycota</taxon>
        <taxon>Pezizomycotina</taxon>
        <taxon>Eurotiomycetes</taxon>
        <taxon>Eurotiomycetidae</taxon>
        <taxon>Eurotiales</taxon>
        <taxon>Aspergillaceae</taxon>
        <taxon>Penicillium</taxon>
    </lineage>
</organism>
<evidence type="ECO:0000313" key="4">
    <source>
        <dbReference type="EMBL" id="KAJ5351546.1"/>
    </source>
</evidence>
<dbReference type="Proteomes" id="UP001147695">
    <property type="component" value="Unassembled WGS sequence"/>
</dbReference>
<dbReference type="SUPFAM" id="SSF51735">
    <property type="entry name" value="NAD(P)-binding Rossmann-fold domains"/>
    <property type="match status" value="1"/>
</dbReference>
<dbReference type="Gene3D" id="3.40.50.720">
    <property type="entry name" value="NAD(P)-binding Rossmann-like Domain"/>
    <property type="match status" value="1"/>
</dbReference>
<name>A0A9W9R0T3_PENBR</name>
<evidence type="ECO:0000256" key="1">
    <source>
        <dbReference type="ARBA" id="ARBA00022857"/>
    </source>
</evidence>
<reference evidence="4" key="2">
    <citation type="journal article" date="2023" name="IMA Fungus">
        <title>Comparative genomic study of the Penicillium genus elucidates a diverse pangenome and 15 lateral gene transfer events.</title>
        <authorList>
            <person name="Petersen C."/>
            <person name="Sorensen T."/>
            <person name="Nielsen M.R."/>
            <person name="Sondergaard T.E."/>
            <person name="Sorensen J.L."/>
            <person name="Fitzpatrick D.A."/>
            <person name="Frisvad J.C."/>
            <person name="Nielsen K.L."/>
        </authorList>
    </citation>
    <scope>NUCLEOTIDE SEQUENCE</scope>
    <source>
        <strain evidence="4">IBT 35673</strain>
    </source>
</reference>
<dbReference type="InterPro" id="IPR051609">
    <property type="entry name" value="NmrA/Isoflavone_reductase-like"/>
</dbReference>
<dbReference type="PANTHER" id="PTHR47706">
    <property type="entry name" value="NMRA-LIKE FAMILY PROTEIN"/>
    <property type="match status" value="1"/>
</dbReference>
<keyword evidence="1" id="KW-0521">NADP</keyword>
<protein>
    <recommendedName>
        <fullName evidence="3">NmrA-like domain-containing protein</fullName>
    </recommendedName>
</protein>
<dbReference type="PANTHER" id="PTHR47706:SF7">
    <property type="entry name" value="CIPA-LIKE, PUTATIVE (AFU_ORTHOLOGUE AFUA_1G01630)-RELATED"/>
    <property type="match status" value="1"/>
</dbReference>
<dbReference type="EMBL" id="JAPZBQ010000001">
    <property type="protein sequence ID" value="KAJ5351546.1"/>
    <property type="molecule type" value="Genomic_DNA"/>
</dbReference>
<dbReference type="GO" id="GO:0016491">
    <property type="term" value="F:oxidoreductase activity"/>
    <property type="evidence" value="ECO:0007669"/>
    <property type="project" value="UniProtKB-KW"/>
</dbReference>
<proteinExistence type="predicted"/>
<gene>
    <name evidence="4" type="ORF">N7452_000520</name>
</gene>
<reference evidence="4" key="1">
    <citation type="submission" date="2022-12" db="EMBL/GenBank/DDBJ databases">
        <authorList>
            <person name="Petersen C."/>
        </authorList>
    </citation>
    <scope>NUCLEOTIDE SEQUENCE</scope>
    <source>
        <strain evidence="4">IBT 35673</strain>
    </source>
</reference>
<dbReference type="InterPro" id="IPR008030">
    <property type="entry name" value="NmrA-like"/>
</dbReference>
<evidence type="ECO:0000313" key="5">
    <source>
        <dbReference type="Proteomes" id="UP001147695"/>
    </source>
</evidence>
<evidence type="ECO:0000259" key="3">
    <source>
        <dbReference type="Pfam" id="PF05368"/>
    </source>
</evidence>
<comment type="caution">
    <text evidence="4">The sequence shown here is derived from an EMBL/GenBank/DDBJ whole genome shotgun (WGS) entry which is preliminary data.</text>
</comment>
<keyword evidence="2" id="KW-0560">Oxidoreductase</keyword>
<feature type="domain" description="NmrA-like" evidence="3">
    <location>
        <begin position="7"/>
        <end position="119"/>
    </location>
</feature>
<sequence length="326" mass="35188">MTTMPIEKVAIVGATGRIGGAFAQALLKTGMHTVTALTRQDSEANVPDGAKIARVDYDDEASILKALEGQQFLVITLSVRAPADLHGRIAAAAGKAGVAYIMPNAFGNPVSLDGVKETEVMGKIMVERIKEAQNGTSSSITMPCGFWYEWSLALGEQWFGFTIKDRKVTFFDDGRRVITVSTWDQCGRALASLLSLPESGATPSLAQFKNKDVLISSFRVSQRDMLDSIHRVLGTSDADWEITYETCQKRIADGAAEMADGKFTGFAKMLYGGGFLPSNEQSDFAGKMKLANEDLGLPVEDLDEATQRAVDMLAGGWNPFPGETLL</sequence>
<dbReference type="AlphaFoldDB" id="A0A9W9R0T3"/>
<dbReference type="InterPro" id="IPR036291">
    <property type="entry name" value="NAD(P)-bd_dom_sf"/>
</dbReference>
<evidence type="ECO:0000256" key="2">
    <source>
        <dbReference type="ARBA" id="ARBA00023002"/>
    </source>
</evidence>